<dbReference type="EC" id="2.7.1.148" evidence="2 10"/>
<sequence>MTASVLSSRFISGSWIVTDPLVLLAPAKLNLFLHITGRRNDGYHQLQTIFQLLDYGDTLTFRARADGQLNLSSNLTGVNYSDNLIVRAARALQAAAQASGNSRRLGADIQLDKVLPMGGGIGGGSSDAATTLVALNQLWQLNIDKPSLMSLGLSLGADVPVFINACSAWAEGVGEQLTALDLPPKWFTVVQPDCHVSTATVFSHKDLTRDTRPIKVAAFSQGGTRNDCEPLVRKLYPEVDNALIWLKKFNDNARMTGTGACVFAPFNSEGEARAVLAQAPDNLPGFVAKGVSRSALFEHLPE</sequence>
<reference evidence="13 14" key="1">
    <citation type="submission" date="2023-11" db="EMBL/GenBank/DDBJ databases">
        <title>Gilvimarinus fulvus sp. nov., isolated from the surface of Kelp.</title>
        <authorList>
            <person name="Sun Y.Y."/>
            <person name="Gong Y."/>
            <person name="Du Z.J."/>
        </authorList>
    </citation>
    <scope>NUCLEOTIDE SEQUENCE [LARGE SCALE GENOMIC DNA]</scope>
    <source>
        <strain evidence="13 14">SDUM040013</strain>
    </source>
</reference>
<feature type="active site" evidence="10">
    <location>
        <position position="158"/>
    </location>
</feature>
<feature type="domain" description="GHMP kinase N-terminal" evidence="11">
    <location>
        <begin position="83"/>
        <end position="163"/>
    </location>
</feature>
<evidence type="ECO:0000259" key="12">
    <source>
        <dbReference type="Pfam" id="PF08544"/>
    </source>
</evidence>
<comment type="caution">
    <text evidence="13">The sequence shown here is derived from an EMBL/GenBank/DDBJ whole genome shotgun (WGS) entry which is preliminary data.</text>
</comment>
<evidence type="ECO:0000256" key="3">
    <source>
        <dbReference type="ARBA" id="ARBA00017473"/>
    </source>
</evidence>
<protein>
    <recommendedName>
        <fullName evidence="3 10">4-diphosphocytidyl-2-C-methyl-D-erythritol kinase</fullName>
        <shortName evidence="10">CMK</shortName>
        <ecNumber evidence="2 10">2.7.1.148</ecNumber>
    </recommendedName>
    <alternativeName>
        <fullName evidence="9 10">4-(cytidine-5'-diphospho)-2-C-methyl-D-erythritol kinase</fullName>
    </alternativeName>
</protein>
<comment type="catalytic activity">
    <reaction evidence="10">
        <text>4-CDP-2-C-methyl-D-erythritol + ATP = 4-CDP-2-C-methyl-D-erythritol 2-phosphate + ADP + H(+)</text>
        <dbReference type="Rhea" id="RHEA:18437"/>
        <dbReference type="ChEBI" id="CHEBI:15378"/>
        <dbReference type="ChEBI" id="CHEBI:30616"/>
        <dbReference type="ChEBI" id="CHEBI:57823"/>
        <dbReference type="ChEBI" id="CHEBI:57919"/>
        <dbReference type="ChEBI" id="CHEBI:456216"/>
        <dbReference type="EC" id="2.7.1.148"/>
    </reaction>
</comment>
<dbReference type="EMBL" id="JAXAFO010000023">
    <property type="protein sequence ID" value="MDX6850390.1"/>
    <property type="molecule type" value="Genomic_DNA"/>
</dbReference>
<feature type="binding site" evidence="10">
    <location>
        <begin position="116"/>
        <end position="126"/>
    </location>
    <ligand>
        <name>ATP</name>
        <dbReference type="ChEBI" id="CHEBI:30616"/>
    </ligand>
</feature>
<dbReference type="NCBIfam" id="TIGR00154">
    <property type="entry name" value="ispE"/>
    <property type="match status" value="1"/>
</dbReference>
<dbReference type="Gene3D" id="3.30.230.10">
    <property type="match status" value="1"/>
</dbReference>
<organism evidence="13 14">
    <name type="scientific">Gilvimarinus gilvus</name>
    <dbReference type="NCBI Taxonomy" id="3058038"/>
    <lineage>
        <taxon>Bacteria</taxon>
        <taxon>Pseudomonadati</taxon>
        <taxon>Pseudomonadota</taxon>
        <taxon>Gammaproteobacteria</taxon>
        <taxon>Cellvibrionales</taxon>
        <taxon>Cellvibrionaceae</taxon>
        <taxon>Gilvimarinus</taxon>
    </lineage>
</organism>
<dbReference type="Pfam" id="PF08544">
    <property type="entry name" value="GHMP_kinases_C"/>
    <property type="match status" value="1"/>
</dbReference>
<keyword evidence="8 10" id="KW-0414">Isoprene biosynthesis</keyword>
<dbReference type="SUPFAM" id="SSF55060">
    <property type="entry name" value="GHMP Kinase, C-terminal domain"/>
    <property type="match status" value="1"/>
</dbReference>
<evidence type="ECO:0000313" key="14">
    <source>
        <dbReference type="Proteomes" id="UP001273505"/>
    </source>
</evidence>
<dbReference type="InterPro" id="IPR013750">
    <property type="entry name" value="GHMP_kinase_C_dom"/>
</dbReference>
<keyword evidence="5 10" id="KW-0547">Nucleotide-binding</keyword>
<dbReference type="HAMAP" id="MF_00061">
    <property type="entry name" value="IspE"/>
    <property type="match status" value="1"/>
</dbReference>
<evidence type="ECO:0000256" key="7">
    <source>
        <dbReference type="ARBA" id="ARBA00022840"/>
    </source>
</evidence>
<comment type="pathway">
    <text evidence="10">Isoprenoid biosynthesis; isopentenyl diphosphate biosynthesis via DXP pathway; isopentenyl diphosphate from 1-deoxy-D-xylulose 5-phosphate: step 3/6.</text>
</comment>
<keyword evidence="6 10" id="KW-0418">Kinase</keyword>
<evidence type="ECO:0000256" key="8">
    <source>
        <dbReference type="ARBA" id="ARBA00023229"/>
    </source>
</evidence>
<dbReference type="Gene3D" id="3.30.70.890">
    <property type="entry name" value="GHMP kinase, C-terminal domain"/>
    <property type="match status" value="1"/>
</dbReference>
<feature type="active site" evidence="10">
    <location>
        <position position="28"/>
    </location>
</feature>
<dbReference type="InterPro" id="IPR006204">
    <property type="entry name" value="GHMP_kinase_N_dom"/>
</dbReference>
<name>A0ABU4RZR5_9GAMM</name>
<evidence type="ECO:0000313" key="13">
    <source>
        <dbReference type="EMBL" id="MDX6850390.1"/>
    </source>
</evidence>
<evidence type="ECO:0000256" key="1">
    <source>
        <dbReference type="ARBA" id="ARBA00009684"/>
    </source>
</evidence>
<evidence type="ECO:0000256" key="6">
    <source>
        <dbReference type="ARBA" id="ARBA00022777"/>
    </source>
</evidence>
<keyword evidence="14" id="KW-1185">Reference proteome</keyword>
<proteinExistence type="inferred from homology"/>
<dbReference type="SUPFAM" id="SSF54211">
    <property type="entry name" value="Ribosomal protein S5 domain 2-like"/>
    <property type="match status" value="1"/>
</dbReference>
<evidence type="ECO:0000256" key="5">
    <source>
        <dbReference type="ARBA" id="ARBA00022741"/>
    </source>
</evidence>
<accession>A0ABU4RZR5</accession>
<comment type="similarity">
    <text evidence="1 10">Belongs to the GHMP kinase family. IspE subfamily.</text>
</comment>
<evidence type="ECO:0000256" key="4">
    <source>
        <dbReference type="ARBA" id="ARBA00022679"/>
    </source>
</evidence>
<dbReference type="InterPro" id="IPR020568">
    <property type="entry name" value="Ribosomal_Su5_D2-typ_SF"/>
</dbReference>
<evidence type="ECO:0000256" key="9">
    <source>
        <dbReference type="ARBA" id="ARBA00032554"/>
    </source>
</evidence>
<dbReference type="RefSeq" id="WP_302722273.1">
    <property type="nucleotide sequence ID" value="NZ_JAULRU010000514.1"/>
</dbReference>
<evidence type="ECO:0000256" key="2">
    <source>
        <dbReference type="ARBA" id="ARBA00012052"/>
    </source>
</evidence>
<gene>
    <name evidence="10 13" type="primary">ispE</name>
    <name evidence="13" type="ORF">SCD92_13535</name>
</gene>
<dbReference type="InterPro" id="IPR036554">
    <property type="entry name" value="GHMP_kinase_C_sf"/>
</dbReference>
<comment type="function">
    <text evidence="10">Catalyzes the phosphorylation of the position 2 hydroxy group of 4-diphosphocytidyl-2C-methyl-D-erythritol.</text>
</comment>
<dbReference type="Pfam" id="PF00288">
    <property type="entry name" value="GHMP_kinases_N"/>
    <property type="match status" value="1"/>
</dbReference>
<dbReference type="PIRSF" id="PIRSF010376">
    <property type="entry name" value="IspE"/>
    <property type="match status" value="1"/>
</dbReference>
<dbReference type="InterPro" id="IPR004424">
    <property type="entry name" value="IspE"/>
</dbReference>
<dbReference type="PANTHER" id="PTHR43527:SF2">
    <property type="entry name" value="4-DIPHOSPHOCYTIDYL-2-C-METHYL-D-ERYTHRITOL KINASE, CHLOROPLASTIC"/>
    <property type="match status" value="1"/>
</dbReference>
<dbReference type="PANTHER" id="PTHR43527">
    <property type="entry name" value="4-DIPHOSPHOCYTIDYL-2-C-METHYL-D-ERYTHRITOL KINASE, CHLOROPLASTIC"/>
    <property type="match status" value="1"/>
</dbReference>
<keyword evidence="7 10" id="KW-0067">ATP-binding</keyword>
<dbReference type="GO" id="GO:0050515">
    <property type="term" value="F:4-(cytidine 5'-diphospho)-2-C-methyl-D-erythritol kinase activity"/>
    <property type="evidence" value="ECO:0007669"/>
    <property type="project" value="UniProtKB-EC"/>
</dbReference>
<dbReference type="Proteomes" id="UP001273505">
    <property type="component" value="Unassembled WGS sequence"/>
</dbReference>
<evidence type="ECO:0000259" key="11">
    <source>
        <dbReference type="Pfam" id="PF00288"/>
    </source>
</evidence>
<feature type="domain" description="GHMP kinase C-terminal" evidence="12">
    <location>
        <begin position="225"/>
        <end position="283"/>
    </location>
</feature>
<dbReference type="InterPro" id="IPR014721">
    <property type="entry name" value="Ribsml_uS5_D2-typ_fold_subgr"/>
</dbReference>
<evidence type="ECO:0000256" key="10">
    <source>
        <dbReference type="HAMAP-Rule" id="MF_00061"/>
    </source>
</evidence>
<keyword evidence="4 10" id="KW-0808">Transferase</keyword>